<dbReference type="Gene3D" id="2.40.30.10">
    <property type="entry name" value="Translation factors"/>
    <property type="match status" value="1"/>
</dbReference>
<dbReference type="GO" id="GO:0003743">
    <property type="term" value="F:translation initiation factor activity"/>
    <property type="evidence" value="ECO:0007669"/>
    <property type="project" value="UniProtKB-KW"/>
</dbReference>
<comment type="similarity">
    <text evidence="1">Belongs to the TRAFAC class translation factor GTPase superfamily. Classic translation factor GTPase family. IF-2 subfamily.</text>
</comment>
<accession>A0A2A9MHW2</accession>
<dbReference type="CDD" id="cd01887">
    <property type="entry name" value="IF2_eIF5B"/>
    <property type="match status" value="1"/>
</dbReference>
<dbReference type="VEuPathDB" id="ToxoDB:BESB_058690"/>
<dbReference type="RefSeq" id="XP_029218991.1">
    <property type="nucleotide sequence ID" value="XM_029364283.1"/>
</dbReference>
<evidence type="ECO:0000313" key="9">
    <source>
        <dbReference type="Proteomes" id="UP000224006"/>
    </source>
</evidence>
<dbReference type="GO" id="GO:0005737">
    <property type="term" value="C:cytoplasm"/>
    <property type="evidence" value="ECO:0007669"/>
    <property type="project" value="TreeGrafter"/>
</dbReference>
<organism evidence="8 9">
    <name type="scientific">Besnoitia besnoiti</name>
    <name type="common">Apicomplexan protozoan</name>
    <dbReference type="NCBI Taxonomy" id="94643"/>
    <lineage>
        <taxon>Eukaryota</taxon>
        <taxon>Sar</taxon>
        <taxon>Alveolata</taxon>
        <taxon>Apicomplexa</taxon>
        <taxon>Conoidasida</taxon>
        <taxon>Coccidia</taxon>
        <taxon>Eucoccidiorida</taxon>
        <taxon>Eimeriorina</taxon>
        <taxon>Sarcocystidae</taxon>
        <taxon>Besnoitia</taxon>
    </lineage>
</organism>
<dbReference type="PANTHER" id="PTHR43381">
    <property type="entry name" value="TRANSLATION INITIATION FACTOR IF-2-RELATED"/>
    <property type="match status" value="1"/>
</dbReference>
<dbReference type="InterPro" id="IPR000795">
    <property type="entry name" value="T_Tr_GTP-bd_dom"/>
</dbReference>
<feature type="compositionally biased region" description="Basic and acidic residues" evidence="6">
    <location>
        <begin position="791"/>
        <end position="803"/>
    </location>
</feature>
<evidence type="ECO:0000256" key="4">
    <source>
        <dbReference type="ARBA" id="ARBA00022917"/>
    </source>
</evidence>
<dbReference type="InterPro" id="IPR009000">
    <property type="entry name" value="Transl_B-barrel_sf"/>
</dbReference>
<sequence>MHLGRPCLVAVALEILTLKNAPTVYFLFEGGLRAEGTRCVRASVFGGFLSSINAPQAPGASRRPAAELRDTPSPLHEKKEAGPRHREKEGRRRMAVSARLRVGFLQASSLSALPMPRRPLPAPPSARSARWALSPPFFASSRSARASSSGNAFYAPVQPSAAPGSSSRPPSPASTGRPPSPPHVSLASLFSLSAPRLAVRRLKPVGRKRMKETLLVGRKQKTKTVLLPPYVAPRELRVFFRVDYATCMRACGVRTPEPHRYLWRDESGDRQFECVNKSKVLVPFAAAAHACKLFQLHPVLVDPEPDWPSSFSFPAAPEAAASSAASSEAERTPVVVLLGHINHGKTTLLDRLSGTLVAPFEAGGITQNLTAVTVKVPGAGEHALAGGGTPPSVPAEPADGWRRLTFIDTPGHATFGAMRGRASACADLACVVVDLVEGRRVQTEEVLRLADEFDLPLVVAINKIDRFRAGADGAGLEASDEVKLLKLELRARCRKLREQGFLKRDFDREIVDAVCVSALYGDGIPDLVQRLLDVTRSFPVGPATRAPPPPSPGLPAASAASPSALRTLSSLSLSPGAAALHAKHKRRSDCLVEAEVPPSAIGIILEIGKSSDRGVLYTVLVKHGYFAVGSYFVAGSAYGRIRSINVVSSTYSPPSLGSPVAPPSSPAPSFYPPGTVVTCGVSKAFGEGDCGVDDRIYILPQFRAFRLAEYRRSLERLARMQISGEPMEIKQWEADHPTAQARLGTSRTGPKRQEPGGGQREDEPEGVLVRREVTRGRRAIEEFGVEGALGSKREGADWERTPTGEEESEAGNGGYLFRRVSVEEFHRPLGRQRGRGRAAAAARGSGAETGRGSVSPKAAQAVEGGASPDDWEVEVREGRRERAKRLAASLSEERLNDDAASNDQPRLLDEWALLKASPSHAAATDDEANNAAKRRTQDYDSIAMSTDPSPPLYIQTRGSESRPVPPRWGEDEPAPLEGSGASHAFGGDLLSPQGGEGARSGKAPEGTRGRKSAWRGRAAREQQGAEEEDAEEGANLHEFWGGHFERREDWYEAVKEKNEALMDRWRSRAKHRALEKRDQQRKERAMLVEAERVRRHAMKEPPLTDEEIREIMGEDEKFHDEGRFVDETETPGLPAKPKLRTKPSLIVPAKNAPVIPVILRTDVVGTFDVLLDEMEKIQAEFGMRIPVVHGGIGPVIPRDVVHAEVEKTYGYCPIYAFKVPVLPDAIKQALVTSIVIKRFDVFTDLLADIRERCANTQRLVDHNIYVRSLKTEPTKSGL</sequence>
<keyword evidence="5" id="KW-0342">GTP-binding</keyword>
<dbReference type="InterPro" id="IPR036925">
    <property type="entry name" value="TIF_IF2_dom3_sf"/>
</dbReference>
<keyword evidence="9" id="KW-1185">Reference proteome</keyword>
<evidence type="ECO:0000256" key="2">
    <source>
        <dbReference type="ARBA" id="ARBA00022540"/>
    </source>
</evidence>
<dbReference type="InterPro" id="IPR023115">
    <property type="entry name" value="TIF_IF2_dom3"/>
</dbReference>
<dbReference type="PROSITE" id="PS51722">
    <property type="entry name" value="G_TR_2"/>
    <property type="match status" value="1"/>
</dbReference>
<name>A0A2A9MHW2_BESBE</name>
<dbReference type="EMBL" id="NWUJ01000005">
    <property type="protein sequence ID" value="PFH34982.1"/>
    <property type="molecule type" value="Genomic_DNA"/>
</dbReference>
<proteinExistence type="inferred from homology"/>
<dbReference type="Gene3D" id="3.40.50.10050">
    <property type="entry name" value="Translation initiation factor IF- 2, domain 3"/>
    <property type="match status" value="1"/>
</dbReference>
<reference evidence="8 9" key="1">
    <citation type="submission" date="2017-09" db="EMBL/GenBank/DDBJ databases">
        <title>Genome sequencing of Besnoitia besnoiti strain Bb-Ger1.</title>
        <authorList>
            <person name="Schares G."/>
            <person name="Venepally P."/>
            <person name="Lorenzi H.A."/>
        </authorList>
    </citation>
    <scope>NUCLEOTIDE SEQUENCE [LARGE SCALE GENOMIC DNA]</scope>
    <source>
        <strain evidence="8 9">Bb-Ger1</strain>
    </source>
</reference>
<gene>
    <name evidence="8" type="ORF">BESB_058690</name>
</gene>
<keyword evidence="2" id="KW-0396">Initiation factor</keyword>
<feature type="compositionally biased region" description="Low complexity" evidence="6">
    <location>
        <begin position="837"/>
        <end position="852"/>
    </location>
</feature>
<dbReference type="PANTHER" id="PTHR43381:SF20">
    <property type="entry name" value="TRANSLATION INITIATION FACTOR IF-2, MITOCHONDRIAL"/>
    <property type="match status" value="1"/>
</dbReference>
<dbReference type="GeneID" id="40310797"/>
<evidence type="ECO:0000313" key="8">
    <source>
        <dbReference type="EMBL" id="PFH34982.1"/>
    </source>
</evidence>
<evidence type="ECO:0000256" key="1">
    <source>
        <dbReference type="ARBA" id="ARBA00007733"/>
    </source>
</evidence>
<dbReference type="PRINTS" id="PR00315">
    <property type="entry name" value="ELONGATNFCT"/>
</dbReference>
<feature type="region of interest" description="Disordered" evidence="6">
    <location>
        <begin position="791"/>
        <end position="815"/>
    </location>
</feature>
<dbReference type="GO" id="GO:0003746">
    <property type="term" value="F:translation elongation factor activity"/>
    <property type="evidence" value="ECO:0007669"/>
    <property type="project" value="UniProtKB-KW"/>
</dbReference>
<dbReference type="InterPro" id="IPR005225">
    <property type="entry name" value="Small_GTP-bd"/>
</dbReference>
<feature type="region of interest" description="Disordered" evidence="6">
    <location>
        <begin position="938"/>
        <end position="1036"/>
    </location>
</feature>
<feature type="region of interest" description="Disordered" evidence="6">
    <location>
        <begin position="155"/>
        <end position="182"/>
    </location>
</feature>
<feature type="compositionally biased region" description="Basic and acidic residues" evidence="6">
    <location>
        <begin position="64"/>
        <end position="92"/>
    </location>
</feature>
<dbReference type="Pfam" id="PF00009">
    <property type="entry name" value="GTP_EFTU"/>
    <property type="match status" value="1"/>
</dbReference>
<feature type="region of interest" description="Disordered" evidence="6">
    <location>
        <begin position="55"/>
        <end position="93"/>
    </location>
</feature>
<dbReference type="InterPro" id="IPR015760">
    <property type="entry name" value="TIF_IF2"/>
</dbReference>
<dbReference type="SUPFAM" id="SSF50447">
    <property type="entry name" value="Translation proteins"/>
    <property type="match status" value="1"/>
</dbReference>
<protein>
    <submittedName>
        <fullName evidence="8">Elongation factor Tu GTP binding domain-containing protein</fullName>
    </submittedName>
</protein>
<dbReference type="InterPro" id="IPR027417">
    <property type="entry name" value="P-loop_NTPase"/>
</dbReference>
<evidence type="ECO:0000256" key="5">
    <source>
        <dbReference type="ARBA" id="ARBA00023134"/>
    </source>
</evidence>
<feature type="domain" description="Tr-type G" evidence="7">
    <location>
        <begin position="330"/>
        <end position="540"/>
    </location>
</feature>
<evidence type="ECO:0000256" key="6">
    <source>
        <dbReference type="SAM" id="MobiDB-lite"/>
    </source>
</evidence>
<dbReference type="KEGG" id="bbes:BESB_058690"/>
<feature type="compositionally biased region" description="Low complexity" evidence="6">
    <location>
        <begin position="159"/>
        <end position="177"/>
    </location>
</feature>
<keyword evidence="4" id="KW-0648">Protein biosynthesis</keyword>
<dbReference type="SUPFAM" id="SSF52540">
    <property type="entry name" value="P-loop containing nucleoside triphosphate hydrolases"/>
    <property type="match status" value="1"/>
</dbReference>
<dbReference type="Pfam" id="PF11987">
    <property type="entry name" value="IF-2"/>
    <property type="match status" value="1"/>
</dbReference>
<evidence type="ECO:0000256" key="3">
    <source>
        <dbReference type="ARBA" id="ARBA00022741"/>
    </source>
</evidence>
<dbReference type="OrthoDB" id="332422at2759"/>
<keyword evidence="3" id="KW-0547">Nucleotide-binding</keyword>
<dbReference type="Gene3D" id="3.40.50.300">
    <property type="entry name" value="P-loop containing nucleotide triphosphate hydrolases"/>
    <property type="match status" value="1"/>
</dbReference>
<comment type="caution">
    <text evidence="8">The sequence shown here is derived from an EMBL/GenBank/DDBJ whole genome shotgun (WGS) entry which is preliminary data.</text>
</comment>
<evidence type="ECO:0000259" key="7">
    <source>
        <dbReference type="PROSITE" id="PS51722"/>
    </source>
</evidence>
<dbReference type="AlphaFoldDB" id="A0A2A9MHW2"/>
<feature type="region of interest" description="Disordered" evidence="6">
    <location>
        <begin position="827"/>
        <end position="877"/>
    </location>
</feature>
<dbReference type="GO" id="GO:0003924">
    <property type="term" value="F:GTPase activity"/>
    <property type="evidence" value="ECO:0007669"/>
    <property type="project" value="InterPro"/>
</dbReference>
<dbReference type="GO" id="GO:0005525">
    <property type="term" value="F:GTP binding"/>
    <property type="evidence" value="ECO:0007669"/>
    <property type="project" value="UniProtKB-KW"/>
</dbReference>
<feature type="region of interest" description="Disordered" evidence="6">
    <location>
        <begin position="740"/>
        <end position="773"/>
    </location>
</feature>
<dbReference type="SUPFAM" id="SSF52156">
    <property type="entry name" value="Initiation factor IF2/eIF5b, domain 3"/>
    <property type="match status" value="1"/>
</dbReference>
<dbReference type="Proteomes" id="UP000224006">
    <property type="component" value="Chromosome V"/>
</dbReference>
<dbReference type="STRING" id="94643.A0A2A9MHW2"/>
<dbReference type="NCBIfam" id="TIGR00231">
    <property type="entry name" value="small_GTP"/>
    <property type="match status" value="1"/>
</dbReference>
<keyword evidence="8" id="KW-0251">Elongation factor</keyword>